<organism evidence="5 6">
    <name type="scientific">Fusarium tjaetaba</name>
    <dbReference type="NCBI Taxonomy" id="1567544"/>
    <lineage>
        <taxon>Eukaryota</taxon>
        <taxon>Fungi</taxon>
        <taxon>Dikarya</taxon>
        <taxon>Ascomycota</taxon>
        <taxon>Pezizomycotina</taxon>
        <taxon>Sordariomycetes</taxon>
        <taxon>Hypocreomycetidae</taxon>
        <taxon>Hypocreales</taxon>
        <taxon>Nectriaceae</taxon>
        <taxon>Fusarium</taxon>
        <taxon>Fusarium fujikuroi species complex</taxon>
    </lineage>
</organism>
<feature type="compositionally biased region" description="Acidic residues" evidence="3">
    <location>
        <begin position="214"/>
        <end position="237"/>
    </location>
</feature>
<feature type="region of interest" description="Disordered" evidence="3">
    <location>
        <begin position="208"/>
        <end position="237"/>
    </location>
</feature>
<dbReference type="PANTHER" id="PTHR35273">
    <property type="entry name" value="ALPHA-1,4 POLYGALACTOSAMINIDASE, PUTATIVE (AFU_ORTHOLOGUE AFUA_3G07890)-RELATED"/>
    <property type="match status" value="1"/>
</dbReference>
<evidence type="ECO:0000256" key="3">
    <source>
        <dbReference type="SAM" id="MobiDB-lite"/>
    </source>
</evidence>
<dbReference type="Proteomes" id="UP000530670">
    <property type="component" value="Unassembled WGS sequence"/>
</dbReference>
<reference evidence="5 6" key="1">
    <citation type="submission" date="2020-05" db="EMBL/GenBank/DDBJ databases">
        <title>Identification and distribution of gene clusters putatively required for synthesis of sphingolipid metabolism inhibitors in phylogenetically diverse species of the filamentous fungus Fusarium.</title>
        <authorList>
            <person name="Kim H.-S."/>
            <person name="Busman M."/>
            <person name="Brown D.W."/>
            <person name="Divon H."/>
            <person name="Uhlig S."/>
            <person name="Proctor R.H."/>
        </authorList>
    </citation>
    <scope>NUCLEOTIDE SEQUENCE [LARGE SCALE GENOMIC DNA]</scope>
    <source>
        <strain evidence="5 6">NRRL 66243</strain>
    </source>
</reference>
<dbReference type="EMBL" id="JAAQRI010000167">
    <property type="protein sequence ID" value="KAF5630782.1"/>
    <property type="molecule type" value="Genomic_DNA"/>
</dbReference>
<accession>A0A8H5VMU1</accession>
<dbReference type="SUPFAM" id="SSF51445">
    <property type="entry name" value="(Trans)glycosidases"/>
    <property type="match status" value="1"/>
</dbReference>
<dbReference type="Gene3D" id="3.20.20.70">
    <property type="entry name" value="Aldolase class I"/>
    <property type="match status" value="1"/>
</dbReference>
<dbReference type="AlphaFoldDB" id="A0A8H5VMU1"/>
<keyword evidence="6" id="KW-1185">Reference proteome</keyword>
<dbReference type="GO" id="GO:0004557">
    <property type="term" value="F:alpha-galactosidase activity"/>
    <property type="evidence" value="ECO:0007669"/>
    <property type="project" value="UniProtKB-EC"/>
</dbReference>
<evidence type="ECO:0000313" key="6">
    <source>
        <dbReference type="Proteomes" id="UP000530670"/>
    </source>
</evidence>
<evidence type="ECO:0000256" key="1">
    <source>
        <dbReference type="ARBA" id="ARBA00001255"/>
    </source>
</evidence>
<gene>
    <name evidence="5" type="ORF">FTJAE_8089</name>
</gene>
<name>A0A8H5VMU1_9HYPO</name>
<dbReference type="OrthoDB" id="5065109at2759"/>
<evidence type="ECO:0000256" key="2">
    <source>
        <dbReference type="ARBA" id="ARBA00012755"/>
    </source>
</evidence>
<dbReference type="PANTHER" id="PTHR35273:SF2">
    <property type="entry name" value="ALPHA-GALACTOSIDASE"/>
    <property type="match status" value="1"/>
</dbReference>
<dbReference type="InterPro" id="IPR013785">
    <property type="entry name" value="Aldolase_TIM"/>
</dbReference>
<protein>
    <recommendedName>
        <fullName evidence="2">alpha-galactosidase</fullName>
        <ecNumber evidence="2">3.2.1.22</ecNumber>
    </recommendedName>
</protein>
<dbReference type="GeneID" id="59307139"/>
<comment type="caution">
    <text evidence="5">The sequence shown here is derived from an EMBL/GenBank/DDBJ whole genome shotgun (WGS) entry which is preliminary data.</text>
</comment>
<dbReference type="EC" id="3.2.1.22" evidence="2"/>
<dbReference type="Pfam" id="PF03537">
    <property type="entry name" value="Glyco_hydro_114"/>
    <property type="match status" value="1"/>
</dbReference>
<feature type="domain" description="Glycoside-hydrolase family GH114 TIM-barrel" evidence="4">
    <location>
        <begin position="34"/>
        <end position="257"/>
    </location>
</feature>
<sequence length="267" mass="29383">MIFSLEVATLNALSLPSFLTKRWDPWTPDTGDNWQPVLDGPFKFPKGGVNSLNPDITVYGLDLWSNNKFTIKRLQRAGKRVICSFSGGTVKPSDPDRKSFFKRDIGTRMDWSNGERWINVNSQRVRKTIAKRVKLASDKGCNAISPRNTNAYDEDTGFSLSEDDEINYIGFLADEAAKYQMSIGVDIGAIAVDLQDIASFFIGGTCDDSSGGSDDSDDSDNNDGSDDSDGNSWDSEDLNSCDFWQGLMDSGIPVFSTDGGDFKKSKI</sequence>
<dbReference type="InterPro" id="IPR004352">
    <property type="entry name" value="GH114_TIM-barrel"/>
</dbReference>
<evidence type="ECO:0000313" key="5">
    <source>
        <dbReference type="EMBL" id="KAF5630782.1"/>
    </source>
</evidence>
<comment type="catalytic activity">
    <reaction evidence="1">
        <text>Hydrolysis of terminal, non-reducing alpha-D-galactose residues in alpha-D-galactosides, including galactose oligosaccharides, galactomannans and galactolipids.</text>
        <dbReference type="EC" id="3.2.1.22"/>
    </reaction>
</comment>
<dbReference type="InterPro" id="IPR017853">
    <property type="entry name" value="GH"/>
</dbReference>
<dbReference type="RefSeq" id="XP_037204828.1">
    <property type="nucleotide sequence ID" value="XM_037354869.1"/>
</dbReference>
<proteinExistence type="predicted"/>
<evidence type="ECO:0000259" key="4">
    <source>
        <dbReference type="Pfam" id="PF03537"/>
    </source>
</evidence>